<gene>
    <name evidence="2" type="ORF">N312_13297</name>
</gene>
<dbReference type="Pfam" id="PF25578">
    <property type="entry name" value="EF-hand_STIM1"/>
    <property type="match status" value="1"/>
</dbReference>
<evidence type="ECO:0000313" key="3">
    <source>
        <dbReference type="Proteomes" id="UP000053309"/>
    </source>
</evidence>
<evidence type="ECO:0000259" key="1">
    <source>
        <dbReference type="PROSITE" id="PS50105"/>
    </source>
</evidence>
<feature type="non-terminal residue" evidence="2">
    <location>
        <position position="1"/>
    </location>
</feature>
<sequence>FLREDLNYHDPTVKHSTFHGEDKLISVEDLWKAWKTSEVYNWTVDEVVQWLITYVELPQYEETFRKLQLSGHAMPRLAVNNVTMMGSVLKMTDRSHRQKLQLKALDTVLFGP</sequence>
<protein>
    <submittedName>
        <fullName evidence="2">Stromal interaction molecule 1</fullName>
    </submittedName>
</protein>
<organism evidence="2 3">
    <name type="scientific">Balearica regulorum gibbericeps</name>
    <name type="common">East African grey crowned-crane</name>
    <dbReference type="NCBI Taxonomy" id="100784"/>
    <lineage>
        <taxon>Eukaryota</taxon>
        <taxon>Metazoa</taxon>
        <taxon>Chordata</taxon>
        <taxon>Craniata</taxon>
        <taxon>Vertebrata</taxon>
        <taxon>Euteleostomi</taxon>
        <taxon>Archelosauria</taxon>
        <taxon>Archosauria</taxon>
        <taxon>Dinosauria</taxon>
        <taxon>Saurischia</taxon>
        <taxon>Theropoda</taxon>
        <taxon>Coelurosauria</taxon>
        <taxon>Aves</taxon>
        <taxon>Neognathae</taxon>
        <taxon>Neoaves</taxon>
        <taxon>Gruiformes</taxon>
        <taxon>Gruidae</taxon>
        <taxon>Balearica</taxon>
    </lineage>
</organism>
<dbReference type="GO" id="GO:0006874">
    <property type="term" value="P:intracellular calcium ion homeostasis"/>
    <property type="evidence" value="ECO:0007669"/>
    <property type="project" value="TreeGrafter"/>
</dbReference>
<feature type="non-terminal residue" evidence="2">
    <location>
        <position position="112"/>
    </location>
</feature>
<dbReference type="InterPro" id="IPR057835">
    <property type="entry name" value="EF-hand_STIM1/2"/>
</dbReference>
<reference evidence="2 3" key="1">
    <citation type="submission" date="2014-04" db="EMBL/GenBank/DDBJ databases">
        <title>Genome evolution of avian class.</title>
        <authorList>
            <person name="Zhang G."/>
            <person name="Li C."/>
        </authorList>
    </citation>
    <scope>NUCLEOTIDE SEQUENCE [LARGE SCALE GENOMIC DNA]</scope>
    <source>
        <strain evidence="2">BGI_N312</strain>
    </source>
</reference>
<proteinExistence type="predicted"/>
<dbReference type="SUPFAM" id="SSF47769">
    <property type="entry name" value="SAM/Pointed domain"/>
    <property type="match status" value="1"/>
</dbReference>
<dbReference type="PANTHER" id="PTHR15136">
    <property type="entry name" value="STROMAL INTERACTION MOLECULE HOMOLOG"/>
    <property type="match status" value="1"/>
</dbReference>
<dbReference type="GO" id="GO:0005246">
    <property type="term" value="F:calcium channel regulator activity"/>
    <property type="evidence" value="ECO:0007669"/>
    <property type="project" value="InterPro"/>
</dbReference>
<feature type="domain" description="SAM" evidence="1">
    <location>
        <begin position="42"/>
        <end position="100"/>
    </location>
</feature>
<dbReference type="GO" id="GO:0005886">
    <property type="term" value="C:plasma membrane"/>
    <property type="evidence" value="ECO:0007669"/>
    <property type="project" value="TreeGrafter"/>
</dbReference>
<dbReference type="Proteomes" id="UP000053309">
    <property type="component" value="Unassembled WGS sequence"/>
</dbReference>
<evidence type="ECO:0000313" key="2">
    <source>
        <dbReference type="EMBL" id="KFO08662.1"/>
    </source>
</evidence>
<dbReference type="InterPro" id="IPR001660">
    <property type="entry name" value="SAM"/>
</dbReference>
<dbReference type="GO" id="GO:0005509">
    <property type="term" value="F:calcium ion binding"/>
    <property type="evidence" value="ECO:0007669"/>
    <property type="project" value="TreeGrafter"/>
</dbReference>
<dbReference type="GO" id="GO:0002115">
    <property type="term" value="P:store-operated calcium entry"/>
    <property type="evidence" value="ECO:0007669"/>
    <property type="project" value="TreeGrafter"/>
</dbReference>
<dbReference type="InterPro" id="IPR037608">
    <property type="entry name" value="STIM1/2"/>
</dbReference>
<dbReference type="Gene3D" id="1.10.150.50">
    <property type="entry name" value="Transcription Factor, Ets-1"/>
    <property type="match status" value="1"/>
</dbReference>
<accession>A0A087V7S0</accession>
<name>A0A087V7S0_BALRE</name>
<dbReference type="SMART" id="SM00454">
    <property type="entry name" value="SAM"/>
    <property type="match status" value="1"/>
</dbReference>
<dbReference type="PROSITE" id="PS50105">
    <property type="entry name" value="SAM_DOMAIN"/>
    <property type="match status" value="1"/>
</dbReference>
<dbReference type="PANTHER" id="PTHR15136:SF9">
    <property type="entry name" value="STROMAL INTERACTION MOLECULE 1"/>
    <property type="match status" value="1"/>
</dbReference>
<dbReference type="AlphaFoldDB" id="A0A087V7S0"/>
<dbReference type="GO" id="GO:0005783">
    <property type="term" value="C:endoplasmic reticulum"/>
    <property type="evidence" value="ECO:0007669"/>
    <property type="project" value="TreeGrafter"/>
</dbReference>
<dbReference type="EMBL" id="KL483069">
    <property type="protein sequence ID" value="KFO08662.1"/>
    <property type="molecule type" value="Genomic_DNA"/>
</dbReference>
<dbReference type="Pfam" id="PF07647">
    <property type="entry name" value="SAM_2"/>
    <property type="match status" value="1"/>
</dbReference>
<dbReference type="FunFam" id="1.10.150.50:FF:000009">
    <property type="entry name" value="Stromal interaction molecule 1"/>
    <property type="match status" value="1"/>
</dbReference>
<dbReference type="InterPro" id="IPR013761">
    <property type="entry name" value="SAM/pointed_sf"/>
</dbReference>
<keyword evidence="3" id="KW-1185">Reference proteome</keyword>
<dbReference type="Gene3D" id="1.10.238.180">
    <property type="match status" value="1"/>
</dbReference>